<dbReference type="STRING" id="109376.A0A0D3DLQ6"/>
<reference evidence="2" key="2">
    <citation type="submission" date="2015-03" db="UniProtKB">
        <authorList>
            <consortium name="EnsemblPlants"/>
        </authorList>
    </citation>
    <scope>IDENTIFICATION</scope>
</reference>
<proteinExistence type="predicted"/>
<dbReference type="eggNOG" id="KOG0679">
    <property type="taxonomic scope" value="Eukaryota"/>
</dbReference>
<accession>A0A0D3DLQ6</accession>
<dbReference type="Gramene" id="Bo8g037880.1">
    <property type="protein sequence ID" value="Bo8g037880.1"/>
    <property type="gene ID" value="Bo8g037880"/>
</dbReference>
<name>A0A0D3DLQ6_BRAOL</name>
<keyword evidence="3" id="KW-1185">Reference proteome</keyword>
<evidence type="ECO:0000313" key="2">
    <source>
        <dbReference type="EnsemblPlants" id="Bo8g037880.1"/>
    </source>
</evidence>
<protein>
    <submittedName>
        <fullName evidence="2">Uncharacterized protein</fullName>
    </submittedName>
</protein>
<evidence type="ECO:0000256" key="1">
    <source>
        <dbReference type="SAM" id="MobiDB-lite"/>
    </source>
</evidence>
<sequence length="259" mass="29349">MFGGDEVSAIVFALDSYTCKAGYTGKDAPKGRVFPSVVWAVDGVVAMDMDVDVDSSKTNSNSKDSKSEKEKGKRNLYVGSQALNYRKDHMEMVLFLIGIWRLTEEEAEWCWRWPRKKTRRKKEAEILEIGKRRMIVADPKVFTSGFSLDSRLELSWEWQKHESRRFSSPQGNAVRLFLSDSVSVDKCAHQRSFMYCGMISAVVVGIIPISPYTTVDDKALTAENLKVLGTPAREIIKVHPLLFRCKIQAKAKKKIGARF</sequence>
<dbReference type="SUPFAM" id="SSF53067">
    <property type="entry name" value="Actin-like ATPase domain"/>
    <property type="match status" value="1"/>
</dbReference>
<dbReference type="InterPro" id="IPR043129">
    <property type="entry name" value="ATPase_NBD"/>
</dbReference>
<feature type="region of interest" description="Disordered" evidence="1">
    <location>
        <begin position="54"/>
        <end position="73"/>
    </location>
</feature>
<dbReference type="EnsemblPlants" id="Bo8g037880.1">
    <property type="protein sequence ID" value="Bo8g037880.1"/>
    <property type="gene ID" value="Bo8g037880"/>
</dbReference>
<dbReference type="Gene3D" id="3.30.420.40">
    <property type="match status" value="1"/>
</dbReference>
<organism evidence="2 3">
    <name type="scientific">Brassica oleracea var. oleracea</name>
    <dbReference type="NCBI Taxonomy" id="109376"/>
    <lineage>
        <taxon>Eukaryota</taxon>
        <taxon>Viridiplantae</taxon>
        <taxon>Streptophyta</taxon>
        <taxon>Embryophyta</taxon>
        <taxon>Tracheophyta</taxon>
        <taxon>Spermatophyta</taxon>
        <taxon>Magnoliopsida</taxon>
        <taxon>eudicotyledons</taxon>
        <taxon>Gunneridae</taxon>
        <taxon>Pentapetalae</taxon>
        <taxon>rosids</taxon>
        <taxon>malvids</taxon>
        <taxon>Brassicales</taxon>
        <taxon>Brassicaceae</taxon>
        <taxon>Brassiceae</taxon>
        <taxon>Brassica</taxon>
    </lineage>
</organism>
<evidence type="ECO:0000313" key="3">
    <source>
        <dbReference type="Proteomes" id="UP000032141"/>
    </source>
</evidence>
<dbReference type="AlphaFoldDB" id="A0A0D3DLQ6"/>
<dbReference type="HOGENOM" id="CLU_1074968_0_0_1"/>
<feature type="compositionally biased region" description="Basic and acidic residues" evidence="1">
    <location>
        <begin position="63"/>
        <end position="73"/>
    </location>
</feature>
<dbReference type="Proteomes" id="UP000032141">
    <property type="component" value="Chromosome C8"/>
</dbReference>
<reference evidence="2 3" key="1">
    <citation type="journal article" date="2014" name="Genome Biol.">
        <title>Transcriptome and methylome profiling reveals relics of genome dominance in the mesopolyploid Brassica oleracea.</title>
        <authorList>
            <person name="Parkin I.A."/>
            <person name="Koh C."/>
            <person name="Tang H."/>
            <person name="Robinson S.J."/>
            <person name="Kagale S."/>
            <person name="Clarke W.E."/>
            <person name="Town C.D."/>
            <person name="Nixon J."/>
            <person name="Krishnakumar V."/>
            <person name="Bidwell S.L."/>
            <person name="Denoeud F."/>
            <person name="Belcram H."/>
            <person name="Links M.G."/>
            <person name="Just J."/>
            <person name="Clarke C."/>
            <person name="Bender T."/>
            <person name="Huebert T."/>
            <person name="Mason A.S."/>
            <person name="Pires J.C."/>
            <person name="Barker G."/>
            <person name="Moore J."/>
            <person name="Walley P.G."/>
            <person name="Manoli S."/>
            <person name="Batley J."/>
            <person name="Edwards D."/>
            <person name="Nelson M.N."/>
            <person name="Wang X."/>
            <person name="Paterson A.H."/>
            <person name="King G."/>
            <person name="Bancroft I."/>
            <person name="Chalhoub B."/>
            <person name="Sharpe A.G."/>
        </authorList>
    </citation>
    <scope>NUCLEOTIDE SEQUENCE</scope>
    <source>
        <strain evidence="2 3">cv. TO1000</strain>
    </source>
</reference>